<comment type="caution">
    <text evidence="1">The sequence shown here is derived from an EMBL/GenBank/DDBJ whole genome shotgun (WGS) entry which is preliminary data.</text>
</comment>
<reference evidence="1" key="1">
    <citation type="submission" date="2019-08" db="EMBL/GenBank/DDBJ databases">
        <authorList>
            <person name="Kucharzyk K."/>
            <person name="Murdoch R.W."/>
            <person name="Higgins S."/>
            <person name="Loffler F."/>
        </authorList>
    </citation>
    <scope>NUCLEOTIDE SEQUENCE</scope>
</reference>
<name>A0A645IJG2_9ZZZZ</name>
<sequence length="81" mass="9241">MQAVLKEAGKASQDYCRDEVSVDFGKSTYQSMKDAGVTVTYLTDEQKKAFSDAVADTWPDFRERIGTEIFDRVAEYMKNKE</sequence>
<evidence type="ECO:0008006" key="2">
    <source>
        <dbReference type="Google" id="ProtNLM"/>
    </source>
</evidence>
<protein>
    <recommendedName>
        <fullName evidence="2">Solute-binding protein</fullName>
    </recommendedName>
</protein>
<dbReference type="InterPro" id="IPR038404">
    <property type="entry name" value="TRAP_DctP_sf"/>
</dbReference>
<dbReference type="EMBL" id="VSSQ01115659">
    <property type="protein sequence ID" value="MPN50992.1"/>
    <property type="molecule type" value="Genomic_DNA"/>
</dbReference>
<accession>A0A645IJG2</accession>
<dbReference type="Gene3D" id="3.40.190.170">
    <property type="entry name" value="Bacterial extracellular solute-binding protein, family 7"/>
    <property type="match status" value="1"/>
</dbReference>
<dbReference type="AlphaFoldDB" id="A0A645IJG2"/>
<proteinExistence type="predicted"/>
<organism evidence="1">
    <name type="scientific">bioreactor metagenome</name>
    <dbReference type="NCBI Taxonomy" id="1076179"/>
    <lineage>
        <taxon>unclassified sequences</taxon>
        <taxon>metagenomes</taxon>
        <taxon>ecological metagenomes</taxon>
    </lineage>
</organism>
<evidence type="ECO:0000313" key="1">
    <source>
        <dbReference type="EMBL" id="MPN50992.1"/>
    </source>
</evidence>
<gene>
    <name evidence="1" type="ORF">SDC9_198633</name>
</gene>